<feature type="domain" description="HTH araC/xylS-type" evidence="5">
    <location>
        <begin position="177"/>
        <end position="276"/>
    </location>
</feature>
<dbReference type="PANTHER" id="PTHR46796">
    <property type="entry name" value="HTH-TYPE TRANSCRIPTIONAL ACTIVATOR RHAS-RELATED"/>
    <property type="match status" value="1"/>
</dbReference>
<dbReference type="InterPro" id="IPR009057">
    <property type="entry name" value="Homeodomain-like_sf"/>
</dbReference>
<dbReference type="InterPro" id="IPR003313">
    <property type="entry name" value="AraC-bd"/>
</dbReference>
<dbReference type="SUPFAM" id="SSF46689">
    <property type="entry name" value="Homeodomain-like"/>
    <property type="match status" value="2"/>
</dbReference>
<proteinExistence type="predicted"/>
<dbReference type="EMBL" id="CP041217">
    <property type="protein sequence ID" value="QDH21438.1"/>
    <property type="molecule type" value="Genomic_DNA"/>
</dbReference>
<keyword evidence="4" id="KW-0804">Transcription</keyword>
<organism evidence="6 7">
    <name type="scientific">Saccharibacillus brassicae</name>
    <dbReference type="NCBI Taxonomy" id="2583377"/>
    <lineage>
        <taxon>Bacteria</taxon>
        <taxon>Bacillati</taxon>
        <taxon>Bacillota</taxon>
        <taxon>Bacilli</taxon>
        <taxon>Bacillales</taxon>
        <taxon>Paenibacillaceae</taxon>
        <taxon>Saccharibacillus</taxon>
    </lineage>
</organism>
<evidence type="ECO:0000256" key="1">
    <source>
        <dbReference type="ARBA" id="ARBA00023015"/>
    </source>
</evidence>
<dbReference type="Proteomes" id="UP000316968">
    <property type="component" value="Chromosome"/>
</dbReference>
<dbReference type="InterPro" id="IPR050204">
    <property type="entry name" value="AraC_XylS_family_regulators"/>
</dbReference>
<dbReference type="SMART" id="SM00342">
    <property type="entry name" value="HTH_ARAC"/>
    <property type="match status" value="1"/>
</dbReference>
<name>A0A4Y6UY40_SACBS</name>
<dbReference type="OrthoDB" id="185320at2"/>
<dbReference type="InterPro" id="IPR037923">
    <property type="entry name" value="HTH-like"/>
</dbReference>
<dbReference type="InterPro" id="IPR018060">
    <property type="entry name" value="HTH_AraC"/>
</dbReference>
<dbReference type="Gene3D" id="2.60.120.280">
    <property type="entry name" value="Regulatory protein AraC"/>
    <property type="match status" value="1"/>
</dbReference>
<keyword evidence="7" id="KW-1185">Reference proteome</keyword>
<dbReference type="KEGG" id="saca:FFV09_11675"/>
<dbReference type="PROSITE" id="PS00041">
    <property type="entry name" value="HTH_ARAC_FAMILY_1"/>
    <property type="match status" value="1"/>
</dbReference>
<evidence type="ECO:0000256" key="4">
    <source>
        <dbReference type="ARBA" id="ARBA00023163"/>
    </source>
</evidence>
<dbReference type="PROSITE" id="PS01124">
    <property type="entry name" value="HTH_ARAC_FAMILY_2"/>
    <property type="match status" value="1"/>
</dbReference>
<accession>A0A4Y6UY40</accession>
<gene>
    <name evidence="6" type="ORF">FFV09_11675</name>
</gene>
<dbReference type="AlphaFoldDB" id="A0A4Y6UY40"/>
<dbReference type="Pfam" id="PF02311">
    <property type="entry name" value="AraC_binding"/>
    <property type="match status" value="1"/>
</dbReference>
<dbReference type="GO" id="GO:0043565">
    <property type="term" value="F:sequence-specific DNA binding"/>
    <property type="evidence" value="ECO:0007669"/>
    <property type="project" value="InterPro"/>
</dbReference>
<dbReference type="Gene3D" id="1.10.10.60">
    <property type="entry name" value="Homeodomain-like"/>
    <property type="match status" value="2"/>
</dbReference>
<dbReference type="SUPFAM" id="SSF51215">
    <property type="entry name" value="Regulatory protein AraC"/>
    <property type="match status" value="1"/>
</dbReference>
<dbReference type="RefSeq" id="WP_141447983.1">
    <property type="nucleotide sequence ID" value="NZ_CP041217.1"/>
</dbReference>
<evidence type="ECO:0000313" key="7">
    <source>
        <dbReference type="Proteomes" id="UP000316968"/>
    </source>
</evidence>
<sequence>MSRPRPLFPVLSARDKRLPVYLLGIGLQHEQEPVFRDSGIRDYQWIQCRSGTGRFKLGTAEHLIQPGMGMLLFPGQKHEYRAISGQWEVDWIIFDGSGAANLFDTVGIVGTSVYTLDAPDSLSERMRELLQAAAAPQERTLRNFACSAVLYTLLTEILQRVSVEGKETVGQQYARLKPALDYIERHYGEAIPLQALAAEIGVTPEYFCHLFKKTTGVRPMSYVNQVRVNKSKELLLDIPQLGMEEIARRVGFESSSYYGALFKKLERVTPGAFRQSGGKP</sequence>
<protein>
    <submittedName>
        <fullName evidence="6">AraC family transcriptional regulator</fullName>
    </submittedName>
</protein>
<evidence type="ECO:0000256" key="2">
    <source>
        <dbReference type="ARBA" id="ARBA00023125"/>
    </source>
</evidence>
<keyword evidence="1" id="KW-0805">Transcription regulation</keyword>
<evidence type="ECO:0000313" key="6">
    <source>
        <dbReference type="EMBL" id="QDH21438.1"/>
    </source>
</evidence>
<dbReference type="GO" id="GO:0003700">
    <property type="term" value="F:DNA-binding transcription factor activity"/>
    <property type="evidence" value="ECO:0007669"/>
    <property type="project" value="InterPro"/>
</dbReference>
<dbReference type="Pfam" id="PF12833">
    <property type="entry name" value="HTH_18"/>
    <property type="match status" value="1"/>
</dbReference>
<evidence type="ECO:0000256" key="3">
    <source>
        <dbReference type="ARBA" id="ARBA00023159"/>
    </source>
</evidence>
<keyword evidence="3" id="KW-0010">Activator</keyword>
<evidence type="ECO:0000259" key="5">
    <source>
        <dbReference type="PROSITE" id="PS01124"/>
    </source>
</evidence>
<dbReference type="InterPro" id="IPR018062">
    <property type="entry name" value="HTH_AraC-typ_CS"/>
</dbReference>
<keyword evidence="2" id="KW-0238">DNA-binding</keyword>
<reference evidence="6 7" key="1">
    <citation type="submission" date="2019-06" db="EMBL/GenBank/DDBJ databases">
        <title>Saccharibacillus brassicae sp. nov., an endophytic bacterium isolated from Chinese cabbage seeds (Brassica pekinensis).</title>
        <authorList>
            <person name="Jiang L."/>
            <person name="Lee J."/>
            <person name="Kim S.W."/>
        </authorList>
    </citation>
    <scope>NUCLEOTIDE SEQUENCE [LARGE SCALE GENOMIC DNA]</scope>
    <source>
        <strain evidence="7">KCTC 43072 / ATSA2</strain>
    </source>
</reference>